<protein>
    <submittedName>
        <fullName evidence="1">DUF3833 domain-containing protein</fullName>
    </submittedName>
</protein>
<keyword evidence="2" id="KW-1185">Reference proteome</keyword>
<organism evidence="1 2">
    <name type="scientific">Sulfitobacter albidus</name>
    <dbReference type="NCBI Taxonomy" id="2829501"/>
    <lineage>
        <taxon>Bacteria</taxon>
        <taxon>Pseudomonadati</taxon>
        <taxon>Pseudomonadota</taxon>
        <taxon>Alphaproteobacteria</taxon>
        <taxon>Rhodobacterales</taxon>
        <taxon>Roseobacteraceae</taxon>
        <taxon>Sulfitobacter</taxon>
    </lineage>
</organism>
<dbReference type="EMBL" id="CP073581">
    <property type="protein sequence ID" value="QUJ75650.1"/>
    <property type="molecule type" value="Genomic_DNA"/>
</dbReference>
<gene>
    <name evidence="1" type="ORF">KDD17_11875</name>
</gene>
<dbReference type="PROSITE" id="PS51257">
    <property type="entry name" value="PROKAR_LIPOPROTEIN"/>
    <property type="match status" value="1"/>
</dbReference>
<dbReference type="Pfam" id="PF12915">
    <property type="entry name" value="DUF3833"/>
    <property type="match status" value="1"/>
</dbReference>
<reference evidence="1" key="1">
    <citation type="submission" date="2021-04" db="EMBL/GenBank/DDBJ databases">
        <title>Complete genome sequence for Sulfitobacter sp. strain JK7-1.</title>
        <authorList>
            <person name="Park S.-J."/>
        </authorList>
    </citation>
    <scope>NUCLEOTIDE SEQUENCE</scope>
    <source>
        <strain evidence="1">JK7-1</strain>
    </source>
</reference>
<accession>A0A975PLX8</accession>
<evidence type="ECO:0000313" key="1">
    <source>
        <dbReference type="EMBL" id="QUJ75650.1"/>
    </source>
</evidence>
<dbReference type="KEGG" id="sual:KDD17_11875"/>
<dbReference type="AlphaFoldDB" id="A0A975PLX8"/>
<sequence>MSMRVWLGVAILALAGCVGKPALDDAKLSERDFDLERYFDGHIAAKGQFQDVFGTVRRRFDVDIQGRWDGETLTLIEDFAYADGSTEQRIWRLKKTGPITADQAWEGTAAGVIGTARGQERGDTFNWTYRIDLPVPDGTLRVDFNDWMWDLGGGTVLNRAYMKKYGVDIGEVIITFEKP</sequence>
<proteinExistence type="predicted"/>
<evidence type="ECO:0000313" key="2">
    <source>
        <dbReference type="Proteomes" id="UP000683291"/>
    </source>
</evidence>
<dbReference type="Proteomes" id="UP000683291">
    <property type="component" value="Chromosome 1"/>
</dbReference>
<name>A0A975PLX8_9RHOB</name>
<dbReference type="InterPro" id="IPR024409">
    <property type="entry name" value="DUF3833"/>
</dbReference>